<dbReference type="EMBL" id="KQ976462">
    <property type="protein sequence ID" value="KYM84631.1"/>
    <property type="molecule type" value="Genomic_DNA"/>
</dbReference>
<dbReference type="AlphaFoldDB" id="A0A151I3X2"/>
<feature type="transmembrane region" description="Helical" evidence="2">
    <location>
        <begin position="564"/>
        <end position="589"/>
    </location>
</feature>
<dbReference type="Proteomes" id="UP000078540">
    <property type="component" value="Unassembled WGS sequence"/>
</dbReference>
<evidence type="ECO:0000256" key="1">
    <source>
        <dbReference type="SAM" id="Coils"/>
    </source>
</evidence>
<keyword evidence="1" id="KW-0175">Coiled coil</keyword>
<gene>
    <name evidence="3" type="ORF">ALC53_05127</name>
</gene>
<sequence length="736" mass="84214">MRVSWIRLRDMLICPKSVRVTELGAHEWNYSNRHLTCDPNFISAHCIIKEISSINLKTNATERNNTAEYSFITVSWANNANRTMKLPILLTLFYCFCVDVSHTREITHEDIKDAMLSLVHMMRENTEKLERHEARERQLGEQLKKTITILTKRVTVVDNLKLQLIKLDEKITGIEHLIAQRDERERIQMQKTVDSLEDLENRLEGWLTNIESKIGEINNRAEVTSAPDSLSDVLNKLSGIESNLMGEVARFKEGLHNNIAKMNRESVTLMEKTHTIFSEVQHVAAKIGDLEKSLEKIKQITQIIQEKPSERQLDLSPAFDNHVRTLEQMQELLESTSDRLRELPRINEVQALHNETQATLQETKHALKDVFTQGINNIEDRITENKEETKDLVTTLRMNLANNAERVNQELQNLEKGQSVMVSMADHVLDTKKRVEYGVHQILLEVGDLVKTQGVNINSTLSQRFDGISNDIMDNQNGALANLTSKMEQEMNKVWRQINVMYQQMTESARALDKLHQQNEAYVNGTTSTMDGMENKDGTVWETPSPESRTIPVVRPEAYRERTAWMATYIAGLLKVSNMICVIFSRLAFGFKGASYRRFQTPSPESRTIPVVRPEAYRERTAWMATYMAGLLKVSNMICVIFSRLAFGLRGASYRRFQTPSPESRTIPVVRPEAYRERTAWMATYMAGLLKVSNMICVIFSRLAFGLRGASLVMIPCSIGYFSVRIPLLLWASSPT</sequence>
<dbReference type="InterPro" id="IPR018247">
    <property type="entry name" value="EF_Hand_1_Ca_BS"/>
</dbReference>
<organism evidence="3 4">
    <name type="scientific">Atta colombica</name>
    <dbReference type="NCBI Taxonomy" id="520822"/>
    <lineage>
        <taxon>Eukaryota</taxon>
        <taxon>Metazoa</taxon>
        <taxon>Ecdysozoa</taxon>
        <taxon>Arthropoda</taxon>
        <taxon>Hexapoda</taxon>
        <taxon>Insecta</taxon>
        <taxon>Pterygota</taxon>
        <taxon>Neoptera</taxon>
        <taxon>Endopterygota</taxon>
        <taxon>Hymenoptera</taxon>
        <taxon>Apocrita</taxon>
        <taxon>Aculeata</taxon>
        <taxon>Formicoidea</taxon>
        <taxon>Formicidae</taxon>
        <taxon>Myrmicinae</taxon>
        <taxon>Atta</taxon>
    </lineage>
</organism>
<accession>A0A151I3X2</accession>
<feature type="transmembrane region" description="Helical" evidence="2">
    <location>
        <begin position="680"/>
        <end position="700"/>
    </location>
</feature>
<name>A0A151I3X2_9HYME</name>
<keyword evidence="2" id="KW-0812">Transmembrane</keyword>
<evidence type="ECO:0000256" key="2">
    <source>
        <dbReference type="SAM" id="Phobius"/>
    </source>
</evidence>
<evidence type="ECO:0000313" key="4">
    <source>
        <dbReference type="Proteomes" id="UP000078540"/>
    </source>
</evidence>
<dbReference type="GO" id="GO:0005886">
    <property type="term" value="C:plasma membrane"/>
    <property type="evidence" value="ECO:0007669"/>
    <property type="project" value="TreeGrafter"/>
</dbReference>
<keyword evidence="2" id="KW-0472">Membrane</keyword>
<dbReference type="PROSITE" id="PS00018">
    <property type="entry name" value="EF_HAND_1"/>
    <property type="match status" value="1"/>
</dbReference>
<evidence type="ECO:0000313" key="3">
    <source>
        <dbReference type="EMBL" id="KYM84631.1"/>
    </source>
</evidence>
<proteinExistence type="predicted"/>
<protein>
    <submittedName>
        <fullName evidence="3">Uncharacterized protein</fullName>
    </submittedName>
</protein>
<dbReference type="PANTHER" id="PTHR39960">
    <property type="entry name" value="LD34147P"/>
    <property type="match status" value="1"/>
</dbReference>
<feature type="transmembrane region" description="Helical" evidence="2">
    <location>
        <begin position="627"/>
        <end position="647"/>
    </location>
</feature>
<reference evidence="3 4" key="1">
    <citation type="submission" date="2015-09" db="EMBL/GenBank/DDBJ databases">
        <title>Atta colombica WGS genome.</title>
        <authorList>
            <person name="Nygaard S."/>
            <person name="Hu H."/>
            <person name="Boomsma J."/>
            <person name="Zhang G."/>
        </authorList>
    </citation>
    <scope>NUCLEOTIDE SEQUENCE [LARGE SCALE GENOMIC DNA]</scope>
    <source>
        <strain evidence="3">Treedump-2</strain>
        <tissue evidence="3">Whole body</tissue>
    </source>
</reference>
<feature type="coiled-coil region" evidence="1">
    <location>
        <begin position="179"/>
        <end position="216"/>
    </location>
</feature>
<dbReference type="PANTHER" id="PTHR39960:SF1">
    <property type="entry name" value="LD34147P"/>
    <property type="match status" value="1"/>
</dbReference>
<feature type="transmembrane region" description="Helical" evidence="2">
    <location>
        <begin position="712"/>
        <end position="732"/>
    </location>
</feature>
<keyword evidence="2" id="KW-1133">Transmembrane helix</keyword>
<keyword evidence="4" id="KW-1185">Reference proteome</keyword>